<dbReference type="GO" id="GO:0040008">
    <property type="term" value="P:regulation of growth"/>
    <property type="evidence" value="ECO:0007669"/>
    <property type="project" value="InterPro"/>
</dbReference>
<dbReference type="Pfam" id="PF07525">
    <property type="entry name" value="SOCS_box"/>
    <property type="match status" value="1"/>
</dbReference>
<dbReference type="Proteomes" id="UP000515180">
    <property type="component" value="Unplaced"/>
</dbReference>
<dbReference type="SUPFAM" id="SSF55550">
    <property type="entry name" value="SH2 domain"/>
    <property type="match status" value="1"/>
</dbReference>
<protein>
    <submittedName>
        <fullName evidence="9">Uncharacterized protein LOC100747667 isoform X1</fullName>
    </submittedName>
</protein>
<keyword evidence="4 5" id="KW-0727">SH2 domain</keyword>
<dbReference type="OrthoDB" id="6270897at2759"/>
<proteinExistence type="predicted"/>
<evidence type="ECO:0000256" key="2">
    <source>
        <dbReference type="ARBA" id="ARBA00022700"/>
    </source>
</evidence>
<reference evidence="9" key="1">
    <citation type="submission" date="2025-08" db="UniProtKB">
        <authorList>
            <consortium name="RefSeq"/>
        </authorList>
    </citation>
    <scope>IDENTIFICATION</scope>
</reference>
<evidence type="ECO:0000313" key="9">
    <source>
        <dbReference type="RefSeq" id="XP_012238216.1"/>
    </source>
</evidence>
<evidence type="ECO:0000256" key="3">
    <source>
        <dbReference type="ARBA" id="ARBA00022786"/>
    </source>
</evidence>
<dbReference type="GO" id="GO:0016567">
    <property type="term" value="P:protein ubiquitination"/>
    <property type="evidence" value="ECO:0007669"/>
    <property type="project" value="InterPro"/>
</dbReference>
<keyword evidence="1" id="KW-0341">Growth regulation</keyword>
<evidence type="ECO:0000313" key="8">
    <source>
        <dbReference type="Proteomes" id="UP000515180"/>
    </source>
</evidence>
<organism evidence="8 9">
    <name type="scientific">Bombus impatiens</name>
    <name type="common">Bumblebee</name>
    <dbReference type="NCBI Taxonomy" id="132113"/>
    <lineage>
        <taxon>Eukaryota</taxon>
        <taxon>Metazoa</taxon>
        <taxon>Ecdysozoa</taxon>
        <taxon>Arthropoda</taxon>
        <taxon>Hexapoda</taxon>
        <taxon>Insecta</taxon>
        <taxon>Pterygota</taxon>
        <taxon>Neoptera</taxon>
        <taxon>Endopterygota</taxon>
        <taxon>Hymenoptera</taxon>
        <taxon>Apocrita</taxon>
        <taxon>Aculeata</taxon>
        <taxon>Apoidea</taxon>
        <taxon>Anthophila</taxon>
        <taxon>Apidae</taxon>
        <taxon>Bombus</taxon>
        <taxon>Pyrobombus</taxon>
    </lineage>
</organism>
<evidence type="ECO:0000259" key="7">
    <source>
        <dbReference type="PROSITE" id="PS50225"/>
    </source>
</evidence>
<dbReference type="CDD" id="cd03740">
    <property type="entry name" value="SOCS_SOCS6"/>
    <property type="match status" value="1"/>
</dbReference>
<keyword evidence="2" id="KW-0734">Signal transduction inhibitor</keyword>
<sequence length="421" mass="48668">MISQMSEEFITTAPTCTAKTSNQSLKPRKLNGRTFDFLWWRDSRRENVSKKEENQKKKEDLIEVKVKTNENECKTKNTLSSKTSFEFFKNIKKHMQIRKLTHKSKQRFLQTKEVETSSVQNDTNYDPLVIQKDVPTISPEEDNISELKCEETDKNFDDQNSNVSQNEYISESLNDTINSCSDTEEKLEAINEQIINKLETDIDHKNVSDIYQSCSNNETDQLEPRSIIENYIVKHQVERIKENIEDNRNNDNKAKASLTEELLKLSNYGWYWGPISGTEADAKLLSEPDGAFLVRDSSDDRYVLTLSFKSAGKLLHARMEHSGGLFSLCNQSESEGFSSVADLIDYSMNFSQSAVFCYSRPKYPGHPSFPVRLTKPVSRFTQVRSLQYLCRFVIRQNTRLDNIHKLPLPKTIKGYIEEAHY</sequence>
<dbReference type="SMART" id="SM00969">
    <property type="entry name" value="SOCS_box"/>
    <property type="match status" value="1"/>
</dbReference>
<dbReference type="GeneID" id="100747667"/>
<dbReference type="Gene3D" id="3.30.505.10">
    <property type="entry name" value="SH2 domain"/>
    <property type="match status" value="1"/>
</dbReference>
<name>A0A6P3UPR3_BOMIM</name>
<dbReference type="InterPro" id="IPR036860">
    <property type="entry name" value="SH2_dom_sf"/>
</dbReference>
<feature type="domain" description="SOCS box" evidence="7">
    <location>
        <begin position="372"/>
        <end position="421"/>
    </location>
</feature>
<dbReference type="GO" id="GO:0046935">
    <property type="term" value="F:1-phosphatidylinositol-3-kinase regulator activity"/>
    <property type="evidence" value="ECO:0007669"/>
    <property type="project" value="TreeGrafter"/>
</dbReference>
<dbReference type="PANTHER" id="PTHR10155">
    <property type="entry name" value="PHOSPHATIDYLINOSITOL 3-KINASE REGULATORY SUBUNIT"/>
    <property type="match status" value="1"/>
</dbReference>
<dbReference type="InterPro" id="IPR036036">
    <property type="entry name" value="SOCS_box-like_dom_sf"/>
</dbReference>
<dbReference type="GO" id="GO:0035556">
    <property type="term" value="P:intracellular signal transduction"/>
    <property type="evidence" value="ECO:0007669"/>
    <property type="project" value="InterPro"/>
</dbReference>
<dbReference type="GO" id="GO:0046854">
    <property type="term" value="P:phosphatidylinositol phosphate biosynthetic process"/>
    <property type="evidence" value="ECO:0007669"/>
    <property type="project" value="TreeGrafter"/>
</dbReference>
<dbReference type="Pfam" id="PF00017">
    <property type="entry name" value="SH2"/>
    <property type="match status" value="1"/>
</dbReference>
<dbReference type="InterPro" id="IPR037345">
    <property type="entry name" value="SOCS6_SOCS"/>
</dbReference>
<feature type="domain" description="SH2" evidence="6">
    <location>
        <begin position="270"/>
        <end position="377"/>
    </location>
</feature>
<dbReference type="GO" id="GO:0009968">
    <property type="term" value="P:negative regulation of signal transduction"/>
    <property type="evidence" value="ECO:0007669"/>
    <property type="project" value="UniProtKB-KW"/>
</dbReference>
<dbReference type="InterPro" id="IPR000980">
    <property type="entry name" value="SH2"/>
</dbReference>
<dbReference type="AlphaFoldDB" id="A0A6P3UPR3"/>
<dbReference type="SUPFAM" id="SSF158235">
    <property type="entry name" value="SOCS box-like"/>
    <property type="match status" value="1"/>
</dbReference>
<accession>A0A6P3UPR3</accession>
<dbReference type="PROSITE" id="PS50225">
    <property type="entry name" value="SOCS"/>
    <property type="match status" value="1"/>
</dbReference>
<dbReference type="RefSeq" id="XP_012238216.1">
    <property type="nucleotide sequence ID" value="XM_012382793.3"/>
</dbReference>
<dbReference type="InterPro" id="IPR001496">
    <property type="entry name" value="SOCS_box"/>
</dbReference>
<evidence type="ECO:0000256" key="4">
    <source>
        <dbReference type="ARBA" id="ARBA00022999"/>
    </source>
</evidence>
<dbReference type="PANTHER" id="PTHR10155:SF32">
    <property type="entry name" value="LP02169P"/>
    <property type="match status" value="1"/>
</dbReference>
<keyword evidence="8" id="KW-1185">Reference proteome</keyword>
<dbReference type="GO" id="GO:0005942">
    <property type="term" value="C:phosphatidylinositol 3-kinase complex"/>
    <property type="evidence" value="ECO:0007669"/>
    <property type="project" value="TreeGrafter"/>
</dbReference>
<keyword evidence="3" id="KW-0833">Ubl conjugation pathway</keyword>
<evidence type="ECO:0000256" key="5">
    <source>
        <dbReference type="PROSITE-ProRule" id="PRU00191"/>
    </source>
</evidence>
<dbReference type="PROSITE" id="PS50001">
    <property type="entry name" value="SH2"/>
    <property type="match status" value="1"/>
</dbReference>
<gene>
    <name evidence="9" type="primary">LOC100747667</name>
</gene>
<dbReference type="SMART" id="SM00252">
    <property type="entry name" value="SH2"/>
    <property type="match status" value="1"/>
</dbReference>
<dbReference type="SMART" id="SM00253">
    <property type="entry name" value="SOCS"/>
    <property type="match status" value="1"/>
</dbReference>
<evidence type="ECO:0000259" key="6">
    <source>
        <dbReference type="PROSITE" id="PS50001"/>
    </source>
</evidence>
<evidence type="ECO:0000256" key="1">
    <source>
        <dbReference type="ARBA" id="ARBA00022604"/>
    </source>
</evidence>